<evidence type="ECO:0000313" key="1">
    <source>
        <dbReference type="EMBL" id="GAH74978.1"/>
    </source>
</evidence>
<gene>
    <name evidence="1" type="ORF">S03H2_44068</name>
</gene>
<accession>X1JYW8</accession>
<proteinExistence type="predicted"/>
<dbReference type="EMBL" id="BARU01027532">
    <property type="protein sequence ID" value="GAH74978.1"/>
    <property type="molecule type" value="Genomic_DNA"/>
</dbReference>
<name>X1JYW8_9ZZZZ</name>
<comment type="caution">
    <text evidence="1">The sequence shown here is derived from an EMBL/GenBank/DDBJ whole genome shotgun (WGS) entry which is preliminary data.</text>
</comment>
<dbReference type="AlphaFoldDB" id="X1JYW8"/>
<sequence length="43" mass="4960">MVKINFKCSKCGKESWFKVNLETYIVSVSDLVCDDCNPVEEEE</sequence>
<organism evidence="1">
    <name type="scientific">marine sediment metagenome</name>
    <dbReference type="NCBI Taxonomy" id="412755"/>
    <lineage>
        <taxon>unclassified sequences</taxon>
        <taxon>metagenomes</taxon>
        <taxon>ecological metagenomes</taxon>
    </lineage>
</organism>
<reference evidence="1" key="1">
    <citation type="journal article" date="2014" name="Front. Microbiol.">
        <title>High frequency of phylogenetically diverse reductive dehalogenase-homologous genes in deep subseafloor sedimentary metagenomes.</title>
        <authorList>
            <person name="Kawai M."/>
            <person name="Futagami T."/>
            <person name="Toyoda A."/>
            <person name="Takaki Y."/>
            <person name="Nishi S."/>
            <person name="Hori S."/>
            <person name="Arai W."/>
            <person name="Tsubouchi T."/>
            <person name="Morono Y."/>
            <person name="Uchiyama I."/>
            <person name="Ito T."/>
            <person name="Fujiyama A."/>
            <person name="Inagaki F."/>
            <person name="Takami H."/>
        </authorList>
    </citation>
    <scope>NUCLEOTIDE SEQUENCE</scope>
    <source>
        <strain evidence="1">Expedition CK06-06</strain>
    </source>
</reference>
<protein>
    <submittedName>
        <fullName evidence="1">Uncharacterized protein</fullName>
    </submittedName>
</protein>